<sequence length="264" mass="30879">MPPEAVSGMIAPQKKLQVYSLRALQALSTKKKNDKVPLLSSLKSLVLHSVDFMHLFDFKSCEKSLKEIRFMADHYPLHCSQEKSWKLIPSYIETIQLNMALIKNPGLNPPQFPPFGMVFPDKVHPNLKIVLKIHFYANVFITEQNILTFKEQLLIDIEKQWYMLLKNVPKHVQIINYPQYKNVKLDFMPLHHIMRRNLKAAHRTGLRRHFGRHKINQIYNGDKLGLLVNEQEKFKVVRDREQAEIREKLNGEALAFVADLKVYS</sequence>
<evidence type="ECO:0000313" key="1">
    <source>
        <dbReference type="EMBL" id="GME84437.1"/>
    </source>
</evidence>
<name>A0ACB5TC00_AMBMO</name>
<dbReference type="Proteomes" id="UP001165064">
    <property type="component" value="Unassembled WGS sequence"/>
</dbReference>
<keyword evidence="2" id="KW-1185">Reference proteome</keyword>
<dbReference type="EMBL" id="BSXS01005501">
    <property type="protein sequence ID" value="GME84437.1"/>
    <property type="molecule type" value="Genomic_DNA"/>
</dbReference>
<gene>
    <name evidence="1" type="ORF">Amon02_000684200</name>
</gene>
<accession>A0ACB5TC00</accession>
<comment type="caution">
    <text evidence="1">The sequence shown here is derived from an EMBL/GenBank/DDBJ whole genome shotgun (WGS) entry which is preliminary data.</text>
</comment>
<organism evidence="1 2">
    <name type="scientific">Ambrosiozyma monospora</name>
    <name type="common">Yeast</name>
    <name type="synonym">Endomycopsis monosporus</name>
    <dbReference type="NCBI Taxonomy" id="43982"/>
    <lineage>
        <taxon>Eukaryota</taxon>
        <taxon>Fungi</taxon>
        <taxon>Dikarya</taxon>
        <taxon>Ascomycota</taxon>
        <taxon>Saccharomycotina</taxon>
        <taxon>Pichiomycetes</taxon>
        <taxon>Pichiales</taxon>
        <taxon>Pichiaceae</taxon>
        <taxon>Ambrosiozyma</taxon>
    </lineage>
</organism>
<protein>
    <submittedName>
        <fullName evidence="1">Unnamed protein product</fullName>
    </submittedName>
</protein>
<reference evidence="1" key="1">
    <citation type="submission" date="2023-04" db="EMBL/GenBank/DDBJ databases">
        <title>Ambrosiozyma monospora NBRC 10751.</title>
        <authorList>
            <person name="Ichikawa N."/>
            <person name="Sato H."/>
            <person name="Tonouchi N."/>
        </authorList>
    </citation>
    <scope>NUCLEOTIDE SEQUENCE</scope>
    <source>
        <strain evidence="1">NBRC 10751</strain>
    </source>
</reference>
<proteinExistence type="predicted"/>
<evidence type="ECO:0000313" key="2">
    <source>
        <dbReference type="Proteomes" id="UP001165064"/>
    </source>
</evidence>